<comment type="caution">
    <text evidence="2">The sequence shown here is derived from an EMBL/GenBank/DDBJ whole genome shotgun (WGS) entry which is preliminary data.</text>
</comment>
<evidence type="ECO:0000313" key="3">
    <source>
        <dbReference type="Proteomes" id="UP001054821"/>
    </source>
</evidence>
<keyword evidence="3" id="KW-1185">Reference proteome</keyword>
<dbReference type="AlphaFoldDB" id="A0AAD4ZT31"/>
<organism evidence="2 3">
    <name type="scientific">Prunus dulcis</name>
    <name type="common">Almond</name>
    <name type="synonym">Amygdalus dulcis</name>
    <dbReference type="NCBI Taxonomy" id="3755"/>
    <lineage>
        <taxon>Eukaryota</taxon>
        <taxon>Viridiplantae</taxon>
        <taxon>Streptophyta</taxon>
        <taxon>Embryophyta</taxon>
        <taxon>Tracheophyta</taxon>
        <taxon>Spermatophyta</taxon>
        <taxon>Magnoliopsida</taxon>
        <taxon>eudicotyledons</taxon>
        <taxon>Gunneridae</taxon>
        <taxon>Pentapetalae</taxon>
        <taxon>rosids</taxon>
        <taxon>fabids</taxon>
        <taxon>Rosales</taxon>
        <taxon>Rosaceae</taxon>
        <taxon>Amygdaloideae</taxon>
        <taxon>Amygdaleae</taxon>
        <taxon>Prunus</taxon>
    </lineage>
</organism>
<evidence type="ECO:0000313" key="2">
    <source>
        <dbReference type="EMBL" id="KAI5353637.1"/>
    </source>
</evidence>
<accession>A0AAD4ZT31</accession>
<name>A0AAD4ZT31_PRUDU</name>
<sequence>MIAVALKVKKDGAFTGVFNGDGVFGEGESAAGCSDGVGKGCGGDDEDTMENWTKRKARRRAHDEPHHY</sequence>
<dbReference type="EMBL" id="JAJFAZ020000001">
    <property type="protein sequence ID" value="KAI5353637.1"/>
    <property type="molecule type" value="Genomic_DNA"/>
</dbReference>
<feature type="region of interest" description="Disordered" evidence="1">
    <location>
        <begin position="39"/>
        <end position="68"/>
    </location>
</feature>
<reference evidence="2 3" key="1">
    <citation type="journal article" date="2022" name="G3 (Bethesda)">
        <title>Whole-genome sequence and methylome profiling of the almond [Prunus dulcis (Mill.) D.A. Webb] cultivar 'Nonpareil'.</title>
        <authorList>
            <person name="D'Amico-Willman K.M."/>
            <person name="Ouma W.Z."/>
            <person name="Meulia T."/>
            <person name="Sideli G.M."/>
            <person name="Gradziel T.M."/>
            <person name="Fresnedo-Ramirez J."/>
        </authorList>
    </citation>
    <scope>NUCLEOTIDE SEQUENCE [LARGE SCALE GENOMIC DNA]</scope>
    <source>
        <strain evidence="2">Clone GOH B32 T37-40</strain>
    </source>
</reference>
<dbReference type="Proteomes" id="UP001054821">
    <property type="component" value="Chromosome 1"/>
</dbReference>
<proteinExistence type="predicted"/>
<gene>
    <name evidence="2" type="ORF">L3X38_006531</name>
</gene>
<protein>
    <submittedName>
        <fullName evidence="2">Uncharacterized protein</fullName>
    </submittedName>
</protein>
<evidence type="ECO:0000256" key="1">
    <source>
        <dbReference type="SAM" id="MobiDB-lite"/>
    </source>
</evidence>